<dbReference type="AlphaFoldDB" id="A0AB34G7X3"/>
<organism evidence="2 3">
    <name type="scientific">Purpureocillium lavendulum</name>
    <dbReference type="NCBI Taxonomy" id="1247861"/>
    <lineage>
        <taxon>Eukaryota</taxon>
        <taxon>Fungi</taxon>
        <taxon>Dikarya</taxon>
        <taxon>Ascomycota</taxon>
        <taxon>Pezizomycotina</taxon>
        <taxon>Sordariomycetes</taxon>
        <taxon>Hypocreomycetidae</taxon>
        <taxon>Hypocreales</taxon>
        <taxon>Ophiocordycipitaceae</taxon>
        <taxon>Purpureocillium</taxon>
    </lineage>
</organism>
<keyword evidence="3" id="KW-1185">Reference proteome</keyword>
<feature type="region of interest" description="Disordered" evidence="1">
    <location>
        <begin position="1"/>
        <end position="30"/>
    </location>
</feature>
<dbReference type="SUPFAM" id="SSF143990">
    <property type="entry name" value="YbiA-like"/>
    <property type="match status" value="1"/>
</dbReference>
<comment type="caution">
    <text evidence="2">The sequence shown here is derived from an EMBL/GenBank/DDBJ whole genome shotgun (WGS) entry which is preliminary data.</text>
</comment>
<dbReference type="EMBL" id="JAQHRD010000001">
    <property type="protein sequence ID" value="KAJ6446295.1"/>
    <property type="molecule type" value="Genomic_DNA"/>
</dbReference>
<evidence type="ECO:0000313" key="3">
    <source>
        <dbReference type="Proteomes" id="UP001163105"/>
    </source>
</evidence>
<name>A0AB34G7X3_9HYPO</name>
<reference evidence="2" key="1">
    <citation type="submission" date="2023-01" db="EMBL/GenBank/DDBJ databases">
        <title>The growth and conidiation of Purpureocillium lavendulum are regulated by nitrogen source and histone H3K14 acetylation.</title>
        <authorList>
            <person name="Tang P."/>
            <person name="Han J."/>
            <person name="Zhang C."/>
            <person name="Tang P."/>
            <person name="Qi F."/>
            <person name="Zhang K."/>
            <person name="Liang L."/>
        </authorList>
    </citation>
    <scope>NUCLEOTIDE SEQUENCE</scope>
    <source>
        <strain evidence="2">YMF1.00683</strain>
    </source>
</reference>
<evidence type="ECO:0000313" key="2">
    <source>
        <dbReference type="EMBL" id="KAJ6446295.1"/>
    </source>
</evidence>
<gene>
    <name evidence="2" type="ORF">O9K51_01066</name>
</gene>
<evidence type="ECO:0000256" key="1">
    <source>
        <dbReference type="SAM" id="MobiDB-lite"/>
    </source>
</evidence>
<dbReference type="Gene3D" id="1.10.357.40">
    <property type="entry name" value="YbiA-like"/>
    <property type="match status" value="1"/>
</dbReference>
<proteinExistence type="predicted"/>
<dbReference type="CDD" id="cd15457">
    <property type="entry name" value="NADAR"/>
    <property type="match status" value="1"/>
</dbReference>
<dbReference type="Proteomes" id="UP001163105">
    <property type="component" value="Unassembled WGS sequence"/>
</dbReference>
<dbReference type="InterPro" id="IPR037238">
    <property type="entry name" value="YbiA-like_sf"/>
</dbReference>
<accession>A0AB34G7X3</accession>
<sequence length="60" mass="6847">MATRFRDHDTQQRVLATKDPKEQKRWAGRDDTRSTVIEATNMAKFGQNAVLQEKLLATGD</sequence>
<protein>
    <submittedName>
        <fullName evidence="2">Diphthamide biosynthesis protein 4</fullName>
    </submittedName>
</protein>
<dbReference type="InterPro" id="IPR012816">
    <property type="entry name" value="NADAR"/>
</dbReference>